<evidence type="ECO:0000256" key="6">
    <source>
        <dbReference type="ARBA" id="ARBA00022847"/>
    </source>
</evidence>
<dbReference type="InterPro" id="IPR005828">
    <property type="entry name" value="MFS_sugar_transport-like"/>
</dbReference>
<dbReference type="GO" id="GO:0005886">
    <property type="term" value="C:plasma membrane"/>
    <property type="evidence" value="ECO:0007669"/>
    <property type="project" value="UniProtKB-SubCell"/>
</dbReference>
<feature type="transmembrane region" description="Helical" evidence="12">
    <location>
        <begin position="322"/>
        <end position="341"/>
    </location>
</feature>
<keyword evidence="8 12" id="KW-0472">Membrane</keyword>
<comment type="caution">
    <text evidence="14">The sequence shown here is derived from an EMBL/GenBank/DDBJ whole genome shotgun (WGS) entry which is preliminary data.</text>
</comment>
<reference evidence="14 15" key="1">
    <citation type="submission" date="2018-03" db="EMBL/GenBank/DDBJ databases">
        <title>Genomic Encyclopedia of Archaeal and Bacterial Type Strains, Phase II (KMG-II): from individual species to whole genera.</title>
        <authorList>
            <person name="Goeker M."/>
        </authorList>
    </citation>
    <scope>NUCLEOTIDE SEQUENCE [LARGE SCALE GENOMIC DNA]</scope>
    <source>
        <strain evidence="14 15">DSM 45312</strain>
    </source>
</reference>
<evidence type="ECO:0000256" key="4">
    <source>
        <dbReference type="ARBA" id="ARBA00022475"/>
    </source>
</evidence>
<dbReference type="PANTHER" id="PTHR43045">
    <property type="entry name" value="SHIKIMATE TRANSPORTER"/>
    <property type="match status" value="1"/>
</dbReference>
<keyword evidence="3" id="KW-0813">Transport</keyword>
<feature type="compositionally biased region" description="Low complexity" evidence="11">
    <location>
        <begin position="1"/>
        <end position="14"/>
    </location>
</feature>
<dbReference type="PROSITE" id="PS00217">
    <property type="entry name" value="SUGAR_TRANSPORT_2"/>
    <property type="match status" value="1"/>
</dbReference>
<feature type="region of interest" description="Disordered" evidence="11">
    <location>
        <begin position="1"/>
        <end position="20"/>
    </location>
</feature>
<keyword evidence="4" id="KW-1003">Cell membrane</keyword>
<feature type="transmembrane region" description="Helical" evidence="12">
    <location>
        <begin position="27"/>
        <end position="48"/>
    </location>
</feature>
<evidence type="ECO:0000256" key="12">
    <source>
        <dbReference type="SAM" id="Phobius"/>
    </source>
</evidence>
<comment type="function">
    <text evidence="9">May be a proton symporter involved in the uptake of osmolytes such as proline and glycine betaine.</text>
</comment>
<name>A0A2P8DMG6_9ACTN</name>
<accession>A0A2P8DMG6</accession>
<dbReference type="Proteomes" id="UP000240542">
    <property type="component" value="Unassembled WGS sequence"/>
</dbReference>
<keyword evidence="7 12" id="KW-1133">Transmembrane helix</keyword>
<gene>
    <name evidence="14" type="ORF">CLV63_10566</name>
</gene>
<dbReference type="InterPro" id="IPR005829">
    <property type="entry name" value="Sugar_transporter_CS"/>
</dbReference>
<feature type="transmembrane region" description="Helical" evidence="12">
    <location>
        <begin position="199"/>
        <end position="221"/>
    </location>
</feature>
<feature type="transmembrane region" description="Helical" evidence="12">
    <location>
        <begin position="415"/>
        <end position="434"/>
    </location>
</feature>
<sequence length="445" mass="46787">MSVEPGAPGGSAAPAPEPSPPAPMRRIAVASFIGTAIEFYDFYIYATAAALVLDSAFFPELDPVAGRVASFSTFAVAFMSRPLGSILFGHWGDRIGRKSMLVASLLVMGLSTVAIGLLPGYATAGLLAPVLLVLLRFLQGIGLGGEWGGAALLATEHAPQGKRGMYAMFPQLGPPVGFIAANGLFLLIGLVLTDDQFVAWGWRIPFIVSIALVAVGLYVRLQIAETPVFRRTMDARQVARAPFVDLLRNQWREVLLGSLAMAVTYCLFYTATAYGLSYATDPAGLAMDRNTVILATMIGAVGMAIGTVYASMASDRRGRRPTMMLFTVIAIVYGGFMFPLVDTGSLLGVTAAFTIALVLMGLIFGPMGAFLPELFRTRYRYSGSSLAYSLGGVLGGAVPPLIATSLQATPLGSTAVGLFVSAVGVVSLLALWALKETKDTAMADG</sequence>
<comment type="subcellular location">
    <subcellularLocation>
        <location evidence="1">Cell membrane</location>
        <topology evidence="1">Multi-pass membrane protein</topology>
    </subcellularLocation>
</comment>
<evidence type="ECO:0000256" key="3">
    <source>
        <dbReference type="ARBA" id="ARBA00022448"/>
    </source>
</evidence>
<dbReference type="SUPFAM" id="SSF103473">
    <property type="entry name" value="MFS general substrate transporter"/>
    <property type="match status" value="1"/>
</dbReference>
<evidence type="ECO:0000313" key="15">
    <source>
        <dbReference type="Proteomes" id="UP000240542"/>
    </source>
</evidence>
<feature type="transmembrane region" description="Helical" evidence="12">
    <location>
        <begin position="291"/>
        <end position="310"/>
    </location>
</feature>
<dbReference type="EMBL" id="PYGA01000005">
    <property type="protein sequence ID" value="PSK98394.1"/>
    <property type="molecule type" value="Genomic_DNA"/>
</dbReference>
<evidence type="ECO:0000256" key="9">
    <source>
        <dbReference type="ARBA" id="ARBA00037295"/>
    </source>
</evidence>
<feature type="transmembrane region" description="Helical" evidence="12">
    <location>
        <begin position="383"/>
        <end position="403"/>
    </location>
</feature>
<evidence type="ECO:0000313" key="14">
    <source>
        <dbReference type="EMBL" id="PSK98394.1"/>
    </source>
</evidence>
<feature type="transmembrane region" description="Helical" evidence="12">
    <location>
        <begin position="68"/>
        <end position="88"/>
    </location>
</feature>
<feature type="transmembrane region" description="Helical" evidence="12">
    <location>
        <begin position="100"/>
        <end position="121"/>
    </location>
</feature>
<feature type="transmembrane region" description="Helical" evidence="12">
    <location>
        <begin position="347"/>
        <end position="371"/>
    </location>
</feature>
<dbReference type="Gene3D" id="1.20.1250.20">
    <property type="entry name" value="MFS general substrate transporter like domains"/>
    <property type="match status" value="1"/>
</dbReference>
<proteinExistence type="inferred from homology"/>
<dbReference type="GO" id="GO:0015293">
    <property type="term" value="F:symporter activity"/>
    <property type="evidence" value="ECO:0007669"/>
    <property type="project" value="UniProtKB-KW"/>
</dbReference>
<evidence type="ECO:0000256" key="10">
    <source>
        <dbReference type="ARBA" id="ARBA00039918"/>
    </source>
</evidence>
<evidence type="ECO:0000256" key="11">
    <source>
        <dbReference type="SAM" id="MobiDB-lite"/>
    </source>
</evidence>
<keyword evidence="15" id="KW-1185">Reference proteome</keyword>
<dbReference type="Pfam" id="PF00083">
    <property type="entry name" value="Sugar_tr"/>
    <property type="match status" value="1"/>
</dbReference>
<feature type="transmembrane region" description="Helical" evidence="12">
    <location>
        <begin position="254"/>
        <end position="279"/>
    </location>
</feature>
<dbReference type="RefSeq" id="WP_245928674.1">
    <property type="nucleotide sequence ID" value="NZ_PYGA01000005.1"/>
</dbReference>
<dbReference type="CDD" id="cd17369">
    <property type="entry name" value="MFS_ShiA_like"/>
    <property type="match status" value="1"/>
</dbReference>
<evidence type="ECO:0000256" key="8">
    <source>
        <dbReference type="ARBA" id="ARBA00023136"/>
    </source>
</evidence>
<comment type="similarity">
    <text evidence="2">Belongs to the major facilitator superfamily. Metabolite:H+ Symporter (MHS) family (TC 2.A.1.6) family.</text>
</comment>
<dbReference type="FunFam" id="1.20.1250.20:FF:000001">
    <property type="entry name" value="Dicarboxylate MFS transporter"/>
    <property type="match status" value="1"/>
</dbReference>
<dbReference type="PROSITE" id="PS50850">
    <property type="entry name" value="MFS"/>
    <property type="match status" value="1"/>
</dbReference>
<protein>
    <recommendedName>
        <fullName evidence="10">Putative proline/betaine transporter</fullName>
    </recommendedName>
</protein>
<dbReference type="InterPro" id="IPR036259">
    <property type="entry name" value="MFS_trans_sf"/>
</dbReference>
<dbReference type="AlphaFoldDB" id="A0A2P8DMG6"/>
<organism evidence="14 15">
    <name type="scientific">Murinocardiopsis flavida</name>
    <dbReference type="NCBI Taxonomy" id="645275"/>
    <lineage>
        <taxon>Bacteria</taxon>
        <taxon>Bacillati</taxon>
        <taxon>Actinomycetota</taxon>
        <taxon>Actinomycetes</taxon>
        <taxon>Streptosporangiales</taxon>
        <taxon>Nocardiopsidaceae</taxon>
        <taxon>Murinocardiopsis</taxon>
    </lineage>
</organism>
<evidence type="ECO:0000256" key="2">
    <source>
        <dbReference type="ARBA" id="ARBA00008240"/>
    </source>
</evidence>
<dbReference type="InterPro" id="IPR020846">
    <property type="entry name" value="MFS_dom"/>
</dbReference>
<evidence type="ECO:0000256" key="7">
    <source>
        <dbReference type="ARBA" id="ARBA00022989"/>
    </source>
</evidence>
<feature type="domain" description="Major facilitator superfamily (MFS) profile" evidence="13">
    <location>
        <begin position="27"/>
        <end position="439"/>
    </location>
</feature>
<evidence type="ECO:0000256" key="1">
    <source>
        <dbReference type="ARBA" id="ARBA00004651"/>
    </source>
</evidence>
<keyword evidence="6" id="KW-0769">Symport</keyword>
<evidence type="ECO:0000256" key="5">
    <source>
        <dbReference type="ARBA" id="ARBA00022692"/>
    </source>
</evidence>
<feature type="transmembrane region" description="Helical" evidence="12">
    <location>
        <begin position="175"/>
        <end position="193"/>
    </location>
</feature>
<keyword evidence="5 12" id="KW-0812">Transmembrane</keyword>
<evidence type="ECO:0000259" key="13">
    <source>
        <dbReference type="PROSITE" id="PS50850"/>
    </source>
</evidence>
<feature type="transmembrane region" description="Helical" evidence="12">
    <location>
        <begin position="127"/>
        <end position="154"/>
    </location>
</feature>
<dbReference type="PANTHER" id="PTHR43045:SF2">
    <property type="entry name" value="INNER MEMBRANE METABOLITE TRANSPORT PROTEIN YHJE"/>
    <property type="match status" value="1"/>
</dbReference>